<gene>
    <name evidence="3" type="ORF">CASFOL_008157</name>
</gene>
<dbReference type="InterPro" id="IPR014002">
    <property type="entry name" value="Agenet_dom_plant"/>
</dbReference>
<dbReference type="Gene3D" id="2.30.30.490">
    <property type="match status" value="1"/>
</dbReference>
<dbReference type="PANTHER" id="PTHR31917:SF3">
    <property type="entry name" value="BROMO ADJACENT-LIKE DOMAIN PROTEIN"/>
    <property type="match status" value="1"/>
</dbReference>
<evidence type="ECO:0000313" key="3">
    <source>
        <dbReference type="EMBL" id="KAL3647189.1"/>
    </source>
</evidence>
<name>A0ABD3DZ75_9LAMI</name>
<organism evidence="3 4">
    <name type="scientific">Castilleja foliolosa</name>
    <dbReference type="NCBI Taxonomy" id="1961234"/>
    <lineage>
        <taxon>Eukaryota</taxon>
        <taxon>Viridiplantae</taxon>
        <taxon>Streptophyta</taxon>
        <taxon>Embryophyta</taxon>
        <taxon>Tracheophyta</taxon>
        <taxon>Spermatophyta</taxon>
        <taxon>Magnoliopsida</taxon>
        <taxon>eudicotyledons</taxon>
        <taxon>Gunneridae</taxon>
        <taxon>Pentapetalae</taxon>
        <taxon>asterids</taxon>
        <taxon>lamiids</taxon>
        <taxon>Lamiales</taxon>
        <taxon>Orobanchaceae</taxon>
        <taxon>Pedicularideae</taxon>
        <taxon>Castillejinae</taxon>
        <taxon>Castilleja</taxon>
    </lineage>
</organism>
<dbReference type="AlphaFoldDB" id="A0ABD3DZ75"/>
<evidence type="ECO:0000256" key="1">
    <source>
        <dbReference type="SAM" id="MobiDB-lite"/>
    </source>
</evidence>
<feature type="region of interest" description="Disordered" evidence="1">
    <location>
        <begin position="205"/>
        <end position="229"/>
    </location>
</feature>
<dbReference type="InterPro" id="IPR001025">
    <property type="entry name" value="BAH_dom"/>
</dbReference>
<dbReference type="PROSITE" id="PS51038">
    <property type="entry name" value="BAH"/>
    <property type="match status" value="1"/>
</dbReference>
<sequence>MSRFSKSGTPLAEIPGSSQQNSNIVWLGETWLCDKQLKHFPAFSNNGTHIPVYSFVRISNDEEKASLGYVEDLFEDQTGEKMVRLRPFLFGKDIDKTLVPKRKPILSQEVLITSTELEITAKHIKGPAHILTPGHYNKCSSQSLSAECFVCHRQIKNNNIKPFGLSKLPGYNTQPIISSMKRWFQKPIILALENVVMPEQVAVKGETSTGERLKSEPANKEHAESELPSNEKVEILSQDSGIRGCWFRCKVLRSTQKRLKVQYCDLTKVDEPGMLEEWVPKGRVANPDKLGMRCGGRLRIRPWPEWGCSSDFIVEVGAAVDVWWCDGWWEGVITRCDVTSSNNKLQVYLPGENNFLDVERKCIRVSKDWVNDQWVDIRAKPDIMPFLKS</sequence>
<dbReference type="InterPro" id="IPR043151">
    <property type="entry name" value="BAH_sf"/>
</dbReference>
<feature type="compositionally biased region" description="Basic and acidic residues" evidence="1">
    <location>
        <begin position="209"/>
        <end position="229"/>
    </location>
</feature>
<dbReference type="Proteomes" id="UP001632038">
    <property type="component" value="Unassembled WGS sequence"/>
</dbReference>
<dbReference type="EMBL" id="JAVIJP010000009">
    <property type="protein sequence ID" value="KAL3647189.1"/>
    <property type="molecule type" value="Genomic_DNA"/>
</dbReference>
<evidence type="ECO:0000259" key="2">
    <source>
        <dbReference type="PROSITE" id="PS51038"/>
    </source>
</evidence>
<dbReference type="SMART" id="SM00743">
    <property type="entry name" value="Agenet"/>
    <property type="match status" value="1"/>
</dbReference>
<protein>
    <recommendedName>
        <fullName evidence="2">BAH domain-containing protein</fullName>
    </recommendedName>
</protein>
<accession>A0ABD3DZ75</accession>
<feature type="domain" description="BAH" evidence="2">
    <location>
        <begin position="48"/>
        <end position="166"/>
    </location>
</feature>
<dbReference type="PANTHER" id="PTHR31917">
    <property type="entry name" value="AGENET DOMAIN-CONTAINING PROTEIN-RELATED"/>
    <property type="match status" value="1"/>
</dbReference>
<evidence type="ECO:0000313" key="4">
    <source>
        <dbReference type="Proteomes" id="UP001632038"/>
    </source>
</evidence>
<keyword evidence="4" id="KW-1185">Reference proteome</keyword>
<comment type="caution">
    <text evidence="3">The sequence shown here is derived from an EMBL/GenBank/DDBJ whole genome shotgun (WGS) entry which is preliminary data.</text>
</comment>
<proteinExistence type="predicted"/>
<reference evidence="4" key="1">
    <citation type="journal article" date="2024" name="IScience">
        <title>Strigolactones Initiate the Formation of Haustorium-like Structures in Castilleja.</title>
        <authorList>
            <person name="Buerger M."/>
            <person name="Peterson D."/>
            <person name="Chory J."/>
        </authorList>
    </citation>
    <scope>NUCLEOTIDE SEQUENCE [LARGE SCALE GENOMIC DNA]</scope>
</reference>
<dbReference type="Pfam" id="PF05641">
    <property type="entry name" value="Agenet"/>
    <property type="match status" value="1"/>
</dbReference>
<dbReference type="InterPro" id="IPR008395">
    <property type="entry name" value="Agenet-like_dom"/>
</dbReference>